<accession>A0A7Z7FSD2</accession>
<organism evidence="1 2">
    <name type="scientific">Agrobacterium fabrum</name>
    <dbReference type="NCBI Taxonomy" id="1176649"/>
    <lineage>
        <taxon>Bacteria</taxon>
        <taxon>Pseudomonadati</taxon>
        <taxon>Pseudomonadota</taxon>
        <taxon>Alphaproteobacteria</taxon>
        <taxon>Hyphomicrobiales</taxon>
        <taxon>Rhizobiaceae</taxon>
        <taxon>Rhizobium/Agrobacterium group</taxon>
        <taxon>Agrobacterium</taxon>
        <taxon>Agrobacterium tumefaciens complex</taxon>
    </lineage>
</organism>
<dbReference type="EMBL" id="FNEW01000009">
    <property type="protein sequence ID" value="SDK45329.1"/>
    <property type="molecule type" value="Genomic_DNA"/>
</dbReference>
<name>A0A7Z7FSD2_9HYPH</name>
<gene>
    <name evidence="1" type="ORF">SAMN05428983_4977</name>
</gene>
<sequence>MRTKRSFDDSSSERLRVIKHETGIINLKLCCESAEQALIAIAPIWRQASVALFCPLGQQITVNLIWKRDVGDHNVAAFLRLKFQALDWKRVGRRCDADVDVDAASQIRQGPVSDHVTPVSATIGFYVQAWAADIYDPNLARLKVGVGENIVVTAIRPVPSSSHNPFENKTIIAFTVQAVLKPVTFPVLPPNDSHRRPFRKHERNMNIMVGMNDRKAPGSICRSAPKAAGSQIGLSEDVYGV</sequence>
<dbReference type="AlphaFoldDB" id="A0A7Z7FSD2"/>
<dbReference type="Proteomes" id="UP000198917">
    <property type="component" value="Unassembled WGS sequence"/>
</dbReference>
<proteinExistence type="predicted"/>
<protein>
    <submittedName>
        <fullName evidence="1">Uncharacterized protein</fullName>
    </submittedName>
</protein>
<evidence type="ECO:0000313" key="1">
    <source>
        <dbReference type="EMBL" id="SDK45329.1"/>
    </source>
</evidence>
<reference evidence="1 2" key="1">
    <citation type="submission" date="2016-10" db="EMBL/GenBank/DDBJ databases">
        <authorList>
            <person name="Varghese N."/>
            <person name="Submissions S."/>
        </authorList>
    </citation>
    <scope>NUCLEOTIDE SEQUENCE [LARGE SCALE GENOMIC DNA]</scope>
    <source>
        <strain evidence="1 2">PDC82</strain>
    </source>
</reference>
<comment type="caution">
    <text evidence="1">The sequence shown here is derived from an EMBL/GenBank/DDBJ whole genome shotgun (WGS) entry which is preliminary data.</text>
</comment>
<evidence type="ECO:0000313" key="2">
    <source>
        <dbReference type="Proteomes" id="UP000198917"/>
    </source>
</evidence>